<dbReference type="Proteomes" id="UP000571183">
    <property type="component" value="Unassembled WGS sequence"/>
</dbReference>
<feature type="region of interest" description="Disordered" evidence="1">
    <location>
        <begin position="1"/>
        <end position="27"/>
    </location>
</feature>
<dbReference type="EMBL" id="JACIFD010000012">
    <property type="protein sequence ID" value="MBB4071952.1"/>
    <property type="molecule type" value="Genomic_DNA"/>
</dbReference>
<dbReference type="Pfam" id="PF07179">
    <property type="entry name" value="SseB"/>
    <property type="match status" value="1"/>
</dbReference>
<name>A0A840DKE9_9MICO</name>
<dbReference type="InterPro" id="IPR009839">
    <property type="entry name" value="SseB_N"/>
</dbReference>
<protein>
    <recommendedName>
        <fullName evidence="2">SseB protein N-terminal domain-containing protein</fullName>
    </recommendedName>
</protein>
<dbReference type="AlphaFoldDB" id="A0A840DKE9"/>
<comment type="caution">
    <text evidence="3">The sequence shown here is derived from an EMBL/GenBank/DDBJ whole genome shotgun (WGS) entry which is preliminary data.</text>
</comment>
<accession>A0A840DKE9</accession>
<evidence type="ECO:0000256" key="1">
    <source>
        <dbReference type="SAM" id="MobiDB-lite"/>
    </source>
</evidence>
<organism evidence="3 4">
    <name type="scientific">Canibacter oris</name>
    <dbReference type="NCBI Taxonomy" id="1365628"/>
    <lineage>
        <taxon>Bacteria</taxon>
        <taxon>Bacillati</taxon>
        <taxon>Actinomycetota</taxon>
        <taxon>Actinomycetes</taxon>
        <taxon>Micrococcales</taxon>
        <taxon>Microbacteriaceae</taxon>
        <taxon>Canibacter</taxon>
    </lineage>
</organism>
<proteinExistence type="predicted"/>
<evidence type="ECO:0000259" key="2">
    <source>
        <dbReference type="Pfam" id="PF07179"/>
    </source>
</evidence>
<dbReference type="RefSeq" id="WP_183304894.1">
    <property type="nucleotide sequence ID" value="NZ_JACIFD010000012.1"/>
</dbReference>
<evidence type="ECO:0000313" key="3">
    <source>
        <dbReference type="EMBL" id="MBB4071952.1"/>
    </source>
</evidence>
<gene>
    <name evidence="3" type="ORF">F5897_001275</name>
</gene>
<sequence length="304" mass="32145">MAIKKLPSTGDRPHFSQTRTGLPAGITAGGRADSAGFPWEGRSFTHHDTAFAEDDGTAPPTYLAAVQQVRAAAAVYFKASAERDPAQISSSLRALAAAQREALLALQEVRVLIPLLTVAGDIGVTPEGKTVEKTQELSIVTVAAPDGRKVMPVFSSTAAMRRWDPTARPIPVPLPQALLAAAEEQTELVIIDPGTTETEFGLRHNQFAVVAAAADFTPSWADPEIAALATAELTADELVQLVALLPADPEMRLLTPETELVLGIVGGLPTTQMQATANQAAQKWQNHPQLASSVDSLKLRVVAV</sequence>
<feature type="domain" description="SseB protein N-terminal" evidence="2">
    <location>
        <begin position="93"/>
        <end position="196"/>
    </location>
</feature>
<evidence type="ECO:0000313" key="4">
    <source>
        <dbReference type="Proteomes" id="UP000571183"/>
    </source>
</evidence>
<keyword evidence="4" id="KW-1185">Reference proteome</keyword>
<reference evidence="3" key="1">
    <citation type="submission" date="2020-08" db="EMBL/GenBank/DDBJ databases">
        <title>Sequencing the genomes of 1000 actinobacteria strains.</title>
        <authorList>
            <person name="Klenk H.-P."/>
        </authorList>
    </citation>
    <scope>NUCLEOTIDE SEQUENCE [LARGE SCALE GENOMIC DNA]</scope>
    <source>
        <strain evidence="3">DSM 27064</strain>
    </source>
</reference>